<organism evidence="5 6">
    <name type="scientific">Eubacterium uniforme</name>
    <dbReference type="NCBI Taxonomy" id="39495"/>
    <lineage>
        <taxon>Bacteria</taxon>
        <taxon>Bacillati</taxon>
        <taxon>Bacillota</taxon>
        <taxon>Clostridia</taxon>
        <taxon>Eubacteriales</taxon>
        <taxon>Eubacteriaceae</taxon>
        <taxon>Eubacterium</taxon>
    </lineage>
</organism>
<dbReference type="InterPro" id="IPR006132">
    <property type="entry name" value="Asp/Orn_carbamoyltranf_P-bd"/>
</dbReference>
<dbReference type="GO" id="GO:0016597">
    <property type="term" value="F:amino acid binding"/>
    <property type="evidence" value="ECO:0007669"/>
    <property type="project" value="InterPro"/>
</dbReference>
<dbReference type="RefSeq" id="WP_078765004.1">
    <property type="nucleotide sequence ID" value="NZ_FUXZ01000002.1"/>
</dbReference>
<dbReference type="PRINTS" id="PR00102">
    <property type="entry name" value="OTCASE"/>
</dbReference>
<name>A0A1T4V5S6_9FIRM</name>
<proteinExistence type="inferred from homology"/>
<dbReference type="InterPro" id="IPR002292">
    <property type="entry name" value="Orn/put_carbamltrans"/>
</dbReference>
<evidence type="ECO:0000256" key="1">
    <source>
        <dbReference type="ARBA" id="ARBA00022679"/>
    </source>
</evidence>
<dbReference type="PROSITE" id="PS00097">
    <property type="entry name" value="CARBAMOYLTRANSFERASE"/>
    <property type="match status" value="1"/>
</dbReference>
<dbReference type="Pfam" id="PF00185">
    <property type="entry name" value="OTCace"/>
    <property type="match status" value="1"/>
</dbReference>
<dbReference type="Gene3D" id="3.40.50.1370">
    <property type="entry name" value="Aspartate/ornithine carbamoyltransferase"/>
    <property type="match status" value="2"/>
</dbReference>
<dbReference type="GO" id="GO:0019240">
    <property type="term" value="P:citrulline biosynthetic process"/>
    <property type="evidence" value="ECO:0007669"/>
    <property type="project" value="TreeGrafter"/>
</dbReference>
<dbReference type="AlphaFoldDB" id="A0A1T4V5S6"/>
<dbReference type="InterPro" id="IPR006131">
    <property type="entry name" value="Asp_carbamoyltransf_Asp/Orn-bd"/>
</dbReference>
<feature type="domain" description="Aspartate/ornithine carbamoyltransferase Asp/Orn-binding" evidence="3">
    <location>
        <begin position="145"/>
        <end position="304"/>
    </location>
</feature>
<keyword evidence="6" id="KW-1185">Reference proteome</keyword>
<protein>
    <submittedName>
        <fullName evidence="5">Ornithine carbamoyltransferase</fullName>
    </submittedName>
</protein>
<gene>
    <name evidence="5" type="ORF">SAMN02745111_00106</name>
</gene>
<comment type="similarity">
    <text evidence="2">Belongs to the aspartate/ornithine carbamoyltransferase superfamily.</text>
</comment>
<sequence length="309" mass="34993">MKNLISFSEYSDDEIKGILDLAIDLKANPEKYSKSLEGKKLYTLFEKTSTRTFLSFTTGITELGGHYFNQKWEDSNFVLGDTVSEVKYLCRNVDIIMARLKKSETTDLFAKNSTVPFINGCDNTFHPCQALADVLTLYEKFGTYNVKLLYIGAKNNVFNSLIELLPRLGGTVYGLTPIVNDMGVDDKFYEDIKAKGGYVEIDAHVSSDEFKELAKTVDAVYTDTWVDMEFFNNPAFAKKKEETVALMSPYQINEDMLEGSKAIVLHDMPMHIGYEISQGIVDKHMDTIIDQAENRRHAEKAVMIKLLSE</sequence>
<dbReference type="EMBL" id="FUXZ01000002">
    <property type="protein sequence ID" value="SKA59891.1"/>
    <property type="molecule type" value="Genomic_DNA"/>
</dbReference>
<dbReference type="PANTHER" id="PTHR45753:SF3">
    <property type="entry name" value="ORNITHINE TRANSCARBAMYLASE, MITOCHONDRIAL"/>
    <property type="match status" value="1"/>
</dbReference>
<dbReference type="PANTHER" id="PTHR45753">
    <property type="entry name" value="ORNITHINE CARBAMOYLTRANSFERASE, MITOCHONDRIAL"/>
    <property type="match status" value="1"/>
</dbReference>
<evidence type="ECO:0000259" key="4">
    <source>
        <dbReference type="Pfam" id="PF02729"/>
    </source>
</evidence>
<evidence type="ECO:0000256" key="2">
    <source>
        <dbReference type="RuleBase" id="RU003634"/>
    </source>
</evidence>
<dbReference type="GO" id="GO:0004585">
    <property type="term" value="F:ornithine carbamoyltransferase activity"/>
    <property type="evidence" value="ECO:0007669"/>
    <property type="project" value="TreeGrafter"/>
</dbReference>
<reference evidence="5 6" key="1">
    <citation type="submission" date="2017-02" db="EMBL/GenBank/DDBJ databases">
        <authorList>
            <person name="Peterson S.W."/>
        </authorList>
    </citation>
    <scope>NUCLEOTIDE SEQUENCE [LARGE SCALE GENOMIC DNA]</scope>
    <source>
        <strain evidence="5 6">ATCC 35992</strain>
    </source>
</reference>
<accession>A0A1T4V5S6</accession>
<dbReference type="Proteomes" id="UP000190814">
    <property type="component" value="Unassembled WGS sequence"/>
</dbReference>
<dbReference type="InterPro" id="IPR006130">
    <property type="entry name" value="Asp/Orn_carbamoylTrfase"/>
</dbReference>
<dbReference type="SUPFAM" id="SSF53671">
    <property type="entry name" value="Aspartate/ornithine carbamoyltransferase"/>
    <property type="match status" value="1"/>
</dbReference>
<evidence type="ECO:0000259" key="3">
    <source>
        <dbReference type="Pfam" id="PF00185"/>
    </source>
</evidence>
<keyword evidence="1 2" id="KW-0808">Transferase</keyword>
<dbReference type="Pfam" id="PF02729">
    <property type="entry name" value="OTCace_N"/>
    <property type="match status" value="1"/>
</dbReference>
<dbReference type="PRINTS" id="PR00100">
    <property type="entry name" value="AOTCASE"/>
</dbReference>
<evidence type="ECO:0000313" key="5">
    <source>
        <dbReference type="EMBL" id="SKA59891.1"/>
    </source>
</evidence>
<dbReference type="STRING" id="39495.SAMN02745111_00106"/>
<dbReference type="InterPro" id="IPR036901">
    <property type="entry name" value="Asp/Orn_carbamoylTrfase_sf"/>
</dbReference>
<evidence type="ECO:0000313" key="6">
    <source>
        <dbReference type="Proteomes" id="UP000190814"/>
    </source>
</evidence>
<dbReference type="GO" id="GO:0042450">
    <property type="term" value="P:L-arginine biosynthetic process via ornithine"/>
    <property type="evidence" value="ECO:0007669"/>
    <property type="project" value="TreeGrafter"/>
</dbReference>
<dbReference type="OrthoDB" id="9802587at2"/>
<feature type="domain" description="Aspartate/ornithine carbamoyltransferase carbamoyl-P binding" evidence="4">
    <location>
        <begin position="2"/>
        <end position="139"/>
    </location>
</feature>